<protein>
    <submittedName>
        <fullName evidence="3">Glutathione S-transferase</fullName>
    </submittedName>
</protein>
<organism evidence="3 5">
    <name type="scientific">Rhizobium lentis</name>
    <dbReference type="NCBI Taxonomy" id="1138194"/>
    <lineage>
        <taxon>Bacteria</taxon>
        <taxon>Pseudomonadati</taxon>
        <taxon>Pseudomonadota</taxon>
        <taxon>Alphaproteobacteria</taxon>
        <taxon>Hyphomicrobiales</taxon>
        <taxon>Rhizobiaceae</taxon>
        <taxon>Rhizobium/Agrobacterium group</taxon>
        <taxon>Rhizobium</taxon>
    </lineage>
</organism>
<dbReference type="EMBL" id="JABDYC010000005">
    <property type="protein sequence ID" value="MBX5024454.1"/>
    <property type="molecule type" value="Genomic_DNA"/>
</dbReference>
<evidence type="ECO:0000313" key="5">
    <source>
        <dbReference type="Proteomes" id="UP000749740"/>
    </source>
</evidence>
<dbReference type="Gene3D" id="3.40.30.10">
    <property type="entry name" value="Glutaredoxin"/>
    <property type="match status" value="1"/>
</dbReference>
<sequence length="240" mass="27272">MTYELYYWDGIQGRGEFVRLALEEAGADYIDVTRQPQGTGAMLDIMKSKSEPHLPFAPPFLKDGDLIIPHVANILLYLGPKLGLAPADESLRYVVNGLQLTITDFVAEAHDTHHPIDMSLYYEDQKPEAKARSAAFIRQRIPKFLGYFERVLKRNPKGPDHIVGNALTYVDLSLFQVIEGLTYAFPKAMAKRKAEYPALLALHDRIARRPNIARYLASPRRLAFNEEGIFRHYPELDSTE</sequence>
<dbReference type="PANTHER" id="PTHR11571:SF263">
    <property type="entry name" value="GLUTATHIONE S-TRANSFERASE"/>
    <property type="match status" value="1"/>
</dbReference>
<name>A0A9Q3QX70_9HYPH</name>
<gene>
    <name evidence="4" type="ORF">HJB60_11705</name>
    <name evidence="3" type="ORF">HJB63_17980</name>
</gene>
<feature type="domain" description="GST N-terminal" evidence="1">
    <location>
        <begin position="1"/>
        <end position="86"/>
    </location>
</feature>
<dbReference type="Gene3D" id="1.20.1050.10">
    <property type="match status" value="1"/>
</dbReference>
<evidence type="ECO:0000313" key="3">
    <source>
        <dbReference type="EMBL" id="MBX5024454.1"/>
    </source>
</evidence>
<dbReference type="CDD" id="cd03192">
    <property type="entry name" value="GST_C_Sigma_like"/>
    <property type="match status" value="1"/>
</dbReference>
<dbReference type="PROSITE" id="PS50405">
    <property type="entry name" value="GST_CTER"/>
    <property type="match status" value="1"/>
</dbReference>
<dbReference type="InterPro" id="IPR036282">
    <property type="entry name" value="Glutathione-S-Trfase_C_sf"/>
</dbReference>
<dbReference type="InterPro" id="IPR004045">
    <property type="entry name" value="Glutathione_S-Trfase_N"/>
</dbReference>
<dbReference type="InterPro" id="IPR004046">
    <property type="entry name" value="GST_C"/>
</dbReference>
<evidence type="ECO:0000259" key="1">
    <source>
        <dbReference type="PROSITE" id="PS50404"/>
    </source>
</evidence>
<dbReference type="GO" id="GO:0004364">
    <property type="term" value="F:glutathione transferase activity"/>
    <property type="evidence" value="ECO:0007669"/>
    <property type="project" value="TreeGrafter"/>
</dbReference>
<dbReference type="Proteomes" id="UP000749740">
    <property type="component" value="Unassembled WGS sequence"/>
</dbReference>
<dbReference type="CDD" id="cd03039">
    <property type="entry name" value="GST_N_Sigma_like"/>
    <property type="match status" value="1"/>
</dbReference>
<accession>A0A9Q3QX70</accession>
<dbReference type="FunFam" id="1.20.1050.10:FF:000051">
    <property type="entry name" value="Glutathione S-transferase"/>
    <property type="match status" value="1"/>
</dbReference>
<dbReference type="InterPro" id="IPR036249">
    <property type="entry name" value="Thioredoxin-like_sf"/>
</dbReference>
<evidence type="ECO:0000313" key="4">
    <source>
        <dbReference type="EMBL" id="MBX5089828.1"/>
    </source>
</evidence>
<dbReference type="SUPFAM" id="SSF52833">
    <property type="entry name" value="Thioredoxin-like"/>
    <property type="match status" value="1"/>
</dbReference>
<proteinExistence type="predicted"/>
<evidence type="ECO:0000313" key="6">
    <source>
        <dbReference type="Proteomes" id="UP000770629"/>
    </source>
</evidence>
<evidence type="ECO:0000259" key="2">
    <source>
        <dbReference type="PROSITE" id="PS50405"/>
    </source>
</evidence>
<dbReference type="PROSITE" id="PS50404">
    <property type="entry name" value="GST_NTER"/>
    <property type="match status" value="1"/>
</dbReference>
<dbReference type="Proteomes" id="UP000770629">
    <property type="component" value="Unassembled WGS sequence"/>
</dbReference>
<dbReference type="GO" id="GO:0006749">
    <property type="term" value="P:glutathione metabolic process"/>
    <property type="evidence" value="ECO:0007669"/>
    <property type="project" value="TreeGrafter"/>
</dbReference>
<comment type="caution">
    <text evidence="3">The sequence shown here is derived from an EMBL/GenBank/DDBJ whole genome shotgun (WGS) entry which is preliminary data.</text>
</comment>
<reference evidence="3 6" key="1">
    <citation type="submission" date="2020-04" db="EMBL/GenBank/DDBJ databases">
        <title>Global-level population genomics: horizontal gene transfer, symbiosis and evolution in Rhizobia.</title>
        <authorList>
            <person name="Gai Y."/>
        </authorList>
    </citation>
    <scope>NUCLEOTIDE SEQUENCE</scope>
    <source>
        <strain evidence="4 6">BLR33</strain>
        <strain evidence="3">BLR57</strain>
    </source>
</reference>
<dbReference type="RefSeq" id="WP_221107293.1">
    <property type="nucleotide sequence ID" value="NZ_JABDXQ010000004.1"/>
</dbReference>
<dbReference type="EMBL" id="JABDYF010000004">
    <property type="protein sequence ID" value="MBX5089828.1"/>
    <property type="molecule type" value="Genomic_DNA"/>
</dbReference>
<dbReference type="InterPro" id="IPR050213">
    <property type="entry name" value="GST_superfamily"/>
</dbReference>
<feature type="domain" description="GST C-terminal" evidence="2">
    <location>
        <begin position="88"/>
        <end position="236"/>
    </location>
</feature>
<dbReference type="AlphaFoldDB" id="A0A9Q3QX70"/>
<dbReference type="PANTHER" id="PTHR11571">
    <property type="entry name" value="GLUTATHIONE S-TRANSFERASE"/>
    <property type="match status" value="1"/>
</dbReference>
<keyword evidence="6" id="KW-1185">Reference proteome</keyword>
<dbReference type="InterPro" id="IPR010987">
    <property type="entry name" value="Glutathione-S-Trfase_C-like"/>
</dbReference>
<dbReference type="Pfam" id="PF14497">
    <property type="entry name" value="GST_C_3"/>
    <property type="match status" value="1"/>
</dbReference>
<dbReference type="SUPFAM" id="SSF47616">
    <property type="entry name" value="GST C-terminal domain-like"/>
    <property type="match status" value="1"/>
</dbReference>